<reference evidence="2 3" key="1">
    <citation type="submission" date="2018-10" db="EMBL/GenBank/DDBJ databases">
        <title>Genomic Encyclopedia of Type Strains, Phase IV (KMG-IV): sequencing the most valuable type-strain genomes for metagenomic binning, comparative biology and taxonomic classification.</title>
        <authorList>
            <person name="Goeker M."/>
        </authorList>
    </citation>
    <scope>NUCLEOTIDE SEQUENCE [LARGE SCALE GENOMIC DNA]</scope>
    <source>
        <strain evidence="2 3">DSM 3303</strain>
    </source>
</reference>
<dbReference type="InterPro" id="IPR027417">
    <property type="entry name" value="P-loop_NTPase"/>
</dbReference>
<feature type="domain" description="NadR/Ttd14 AAA" evidence="1">
    <location>
        <begin position="11"/>
        <end position="169"/>
    </location>
</feature>
<dbReference type="Pfam" id="PF13521">
    <property type="entry name" value="AAA_28"/>
    <property type="match status" value="1"/>
</dbReference>
<dbReference type="SUPFAM" id="SSF52540">
    <property type="entry name" value="P-loop containing nucleoside triphosphate hydrolases"/>
    <property type="match status" value="1"/>
</dbReference>
<proteinExistence type="predicted"/>
<keyword evidence="2" id="KW-0808">Transferase</keyword>
<comment type="caution">
    <text evidence="2">The sequence shown here is derived from an EMBL/GenBank/DDBJ whole genome shotgun (WGS) entry which is preliminary data.</text>
</comment>
<evidence type="ECO:0000259" key="1">
    <source>
        <dbReference type="Pfam" id="PF13521"/>
    </source>
</evidence>
<dbReference type="AlphaFoldDB" id="A0A495B1K5"/>
<gene>
    <name evidence="2" type="ORF">C8E02_3077</name>
</gene>
<organism evidence="2 3">
    <name type="scientific">Vogesella indigofera</name>
    <name type="common">Pseudomonas indigofera</name>
    <dbReference type="NCBI Taxonomy" id="45465"/>
    <lineage>
        <taxon>Bacteria</taxon>
        <taxon>Pseudomonadati</taxon>
        <taxon>Pseudomonadota</taxon>
        <taxon>Betaproteobacteria</taxon>
        <taxon>Neisseriales</taxon>
        <taxon>Chromobacteriaceae</taxon>
        <taxon>Vogesella</taxon>
    </lineage>
</organism>
<protein>
    <submittedName>
        <fullName evidence="2">NadR type nicotinamide-nucleotide adenylyltransferase</fullName>
    </submittedName>
</protein>
<dbReference type="EMBL" id="RBID01000018">
    <property type="protein sequence ID" value="RKQ54816.1"/>
    <property type="molecule type" value="Genomic_DNA"/>
</dbReference>
<dbReference type="GO" id="GO:0016779">
    <property type="term" value="F:nucleotidyltransferase activity"/>
    <property type="evidence" value="ECO:0007669"/>
    <property type="project" value="UniProtKB-KW"/>
</dbReference>
<dbReference type="PANTHER" id="PTHR37512">
    <property type="entry name" value="TRIFUNCTIONAL NAD BIOSYNTHESIS/REGULATOR PROTEIN NADR"/>
    <property type="match status" value="1"/>
</dbReference>
<name>A0A495B1K5_VOGIN</name>
<keyword evidence="2" id="KW-0548">Nucleotidyltransferase</keyword>
<evidence type="ECO:0000313" key="2">
    <source>
        <dbReference type="EMBL" id="RKQ54816.1"/>
    </source>
</evidence>
<dbReference type="InterPro" id="IPR052735">
    <property type="entry name" value="NAD_biosynth-regulator"/>
</dbReference>
<dbReference type="Gene3D" id="3.40.50.300">
    <property type="entry name" value="P-loop containing nucleotide triphosphate hydrolases"/>
    <property type="match status" value="1"/>
</dbReference>
<dbReference type="PANTHER" id="PTHR37512:SF1">
    <property type="entry name" value="NADR_TTD14 AAA DOMAIN-CONTAINING PROTEIN"/>
    <property type="match status" value="1"/>
</dbReference>
<dbReference type="Proteomes" id="UP000279384">
    <property type="component" value="Unassembled WGS sequence"/>
</dbReference>
<sequence>MLPTYPVPLRLAIVGPESCGKSTLAAELGAALQAQGIAAAWVPEYARAYYAARAYHVSPADILAIARGQLAAEAAAAASGARVLLCDTTVLTCRIWAQVAFGKAEPALLALDRPQDYALTLLACPDIPWQPDPLRSHPQQRDWLFGLYQQALADAGVTPLLLAGTRQARLAAAWRALQSWLPQLPNF</sequence>
<accession>A0A495B1K5</accession>
<dbReference type="InterPro" id="IPR038727">
    <property type="entry name" value="NadR/Ttd14_AAA_dom"/>
</dbReference>
<evidence type="ECO:0000313" key="3">
    <source>
        <dbReference type="Proteomes" id="UP000279384"/>
    </source>
</evidence>